<dbReference type="AlphaFoldDB" id="A0A1W2DAU0"/>
<sequence length="485" mass="53936">MKYYLYLITLFVSTNAFGQIKVTIGKNSPQFVVEKQPTFNAYSTADKDYFIISKVVSFQKINTLITVDKIGNIVTSKDISVNMGVSNSTVDVVDLMVFGNRSLIFLQNKSKADLKNQLVAKVVDINGNIATDATPIASMNFLKLSNGGKWYTSVTPDKKHLVIIGVSPHVKDAPDVVNYYILDENLKETAKGQFSFSGYTKELSFGDFLASDKGDFYMTSYEYDKSYIYPVVYKFSVGGTPMIIPVMITDPTLKNLSYTSALSPQGDLIIAGYTQKKASFVAGEIANNGMWLFNSSVPNEVKIFKAETAVQNIIARNIVYNGDTFFLIGEQYKKEEVKTSGTISPSQLSNPNYNYTHGDINVTAFSNDGSKKFEIPISRKMSSQNFDQELMVGTGVINNKLALIYNDQYNKYFEDKYHEFTRLKVPVAVLVTNDGLMEAPVQFSKELDIKMSSYTLLPQYTVSSNGKVTVLSANSQAVKTVTFSK</sequence>
<protein>
    <submittedName>
        <fullName evidence="2">Uncharacterized protein</fullName>
    </submittedName>
</protein>
<dbReference type="STRING" id="475255.SAMN04488101_106121"/>
<evidence type="ECO:0000256" key="1">
    <source>
        <dbReference type="SAM" id="SignalP"/>
    </source>
</evidence>
<gene>
    <name evidence="2" type="ORF">SAMN04488101_106121</name>
</gene>
<name>A0A1W2DAU0_9SPHI</name>
<accession>A0A1W2DAU0</accession>
<proteinExistence type="predicted"/>
<dbReference type="RefSeq" id="WP_084289727.1">
    <property type="nucleotide sequence ID" value="NZ_FWYB01000006.1"/>
</dbReference>
<keyword evidence="3" id="KW-1185">Reference proteome</keyword>
<evidence type="ECO:0000313" key="2">
    <source>
        <dbReference type="EMBL" id="SMC94697.1"/>
    </source>
</evidence>
<dbReference type="Proteomes" id="UP000192678">
    <property type="component" value="Unassembled WGS sequence"/>
</dbReference>
<dbReference type="EMBL" id="FWYB01000006">
    <property type="protein sequence ID" value="SMC94697.1"/>
    <property type="molecule type" value="Genomic_DNA"/>
</dbReference>
<organism evidence="2 3">
    <name type="scientific">Pedobacter nyackensis</name>
    <dbReference type="NCBI Taxonomy" id="475255"/>
    <lineage>
        <taxon>Bacteria</taxon>
        <taxon>Pseudomonadati</taxon>
        <taxon>Bacteroidota</taxon>
        <taxon>Sphingobacteriia</taxon>
        <taxon>Sphingobacteriales</taxon>
        <taxon>Sphingobacteriaceae</taxon>
        <taxon>Pedobacter</taxon>
    </lineage>
</organism>
<feature type="chain" id="PRO_5012325682" evidence="1">
    <location>
        <begin position="19"/>
        <end position="485"/>
    </location>
</feature>
<keyword evidence="1" id="KW-0732">Signal</keyword>
<reference evidence="2 3" key="1">
    <citation type="submission" date="2017-04" db="EMBL/GenBank/DDBJ databases">
        <authorList>
            <person name="Afonso C.L."/>
            <person name="Miller P.J."/>
            <person name="Scott M.A."/>
            <person name="Spackman E."/>
            <person name="Goraichik I."/>
            <person name="Dimitrov K.M."/>
            <person name="Suarez D.L."/>
            <person name="Swayne D.E."/>
        </authorList>
    </citation>
    <scope>NUCLEOTIDE SEQUENCE [LARGE SCALE GENOMIC DNA]</scope>
    <source>
        <strain evidence="2 3">DSM 19625</strain>
    </source>
</reference>
<dbReference type="OrthoDB" id="743923at2"/>
<evidence type="ECO:0000313" key="3">
    <source>
        <dbReference type="Proteomes" id="UP000192678"/>
    </source>
</evidence>
<feature type="signal peptide" evidence="1">
    <location>
        <begin position="1"/>
        <end position="18"/>
    </location>
</feature>